<dbReference type="Gene3D" id="3.40.50.2300">
    <property type="match status" value="1"/>
</dbReference>
<dbReference type="RefSeq" id="WP_209949527.1">
    <property type="nucleotide sequence ID" value="NZ_JBHSME010000019.1"/>
</dbReference>
<dbReference type="InterPro" id="IPR011006">
    <property type="entry name" value="CheY-like_superfamily"/>
</dbReference>
<dbReference type="PANTHER" id="PTHR44520:SF2">
    <property type="entry name" value="RESPONSE REGULATOR RCP1"/>
    <property type="match status" value="1"/>
</dbReference>
<dbReference type="PROSITE" id="PS50110">
    <property type="entry name" value="RESPONSE_REGULATORY"/>
    <property type="match status" value="1"/>
</dbReference>
<dbReference type="PANTHER" id="PTHR44520">
    <property type="entry name" value="RESPONSE REGULATOR RCP1-RELATED"/>
    <property type="match status" value="1"/>
</dbReference>
<dbReference type="SMART" id="SM00448">
    <property type="entry name" value="REC"/>
    <property type="match status" value="1"/>
</dbReference>
<dbReference type="Proteomes" id="UP000759443">
    <property type="component" value="Unassembled WGS sequence"/>
</dbReference>
<feature type="domain" description="Response regulatory" evidence="2">
    <location>
        <begin position="12"/>
        <end position="137"/>
    </location>
</feature>
<keyword evidence="4" id="KW-1185">Reference proteome</keyword>
<gene>
    <name evidence="3" type="ORF">J2Z17_005006</name>
</gene>
<evidence type="ECO:0000313" key="3">
    <source>
        <dbReference type="EMBL" id="MBP1853544.1"/>
    </source>
</evidence>
<evidence type="ECO:0000259" key="2">
    <source>
        <dbReference type="PROSITE" id="PS50110"/>
    </source>
</evidence>
<evidence type="ECO:0000313" key="4">
    <source>
        <dbReference type="Proteomes" id="UP000759443"/>
    </source>
</evidence>
<sequence length="146" mass="16622">METNINPLSALSLFLVEDDDGDAKAVVRAFTRAKIANPIIRAIDGVEALEILRGQNGRDKPSKPHLLLIDINMPRMNGIELIKNIRQDPNLKRLVVFVLTTSKRDEDRVAAYDLNVAGYILKQRAGEDFVQLVQMMDYYWRIVEMP</sequence>
<comment type="caution">
    <text evidence="3">The sequence shown here is derived from an EMBL/GenBank/DDBJ whole genome shotgun (WGS) entry which is preliminary data.</text>
</comment>
<feature type="modified residue" description="4-aspartylphosphate" evidence="1">
    <location>
        <position position="70"/>
    </location>
</feature>
<proteinExistence type="predicted"/>
<dbReference type="CDD" id="cd17557">
    <property type="entry name" value="REC_Rcp-like"/>
    <property type="match status" value="1"/>
</dbReference>
<dbReference type="SUPFAM" id="SSF52172">
    <property type="entry name" value="CheY-like"/>
    <property type="match status" value="1"/>
</dbReference>
<keyword evidence="1" id="KW-0597">Phosphoprotein</keyword>
<dbReference type="InterPro" id="IPR052893">
    <property type="entry name" value="TCS_response_regulator"/>
</dbReference>
<dbReference type="InterPro" id="IPR001789">
    <property type="entry name" value="Sig_transdc_resp-reg_receiver"/>
</dbReference>
<dbReference type="Pfam" id="PF00072">
    <property type="entry name" value="Response_reg"/>
    <property type="match status" value="1"/>
</dbReference>
<organism evidence="3 4">
    <name type="scientific">Rhizobium halophytocola</name>
    <dbReference type="NCBI Taxonomy" id="735519"/>
    <lineage>
        <taxon>Bacteria</taxon>
        <taxon>Pseudomonadati</taxon>
        <taxon>Pseudomonadota</taxon>
        <taxon>Alphaproteobacteria</taxon>
        <taxon>Hyphomicrobiales</taxon>
        <taxon>Rhizobiaceae</taxon>
        <taxon>Rhizobium/Agrobacterium group</taxon>
        <taxon>Rhizobium</taxon>
    </lineage>
</organism>
<accession>A0ABS4E6H8</accession>
<name>A0ABS4E6H8_9HYPH</name>
<reference evidence="3 4" key="1">
    <citation type="submission" date="2021-03" db="EMBL/GenBank/DDBJ databases">
        <title>Genomic Encyclopedia of Type Strains, Phase IV (KMG-IV): sequencing the most valuable type-strain genomes for metagenomic binning, comparative biology and taxonomic classification.</title>
        <authorList>
            <person name="Goeker M."/>
        </authorList>
    </citation>
    <scope>NUCLEOTIDE SEQUENCE [LARGE SCALE GENOMIC DNA]</scope>
    <source>
        <strain evidence="3 4">DSM 21600</strain>
    </source>
</reference>
<dbReference type="EMBL" id="JAGGJU010000020">
    <property type="protein sequence ID" value="MBP1853544.1"/>
    <property type="molecule type" value="Genomic_DNA"/>
</dbReference>
<protein>
    <submittedName>
        <fullName evidence="3">CheY-like chemotaxis protein</fullName>
    </submittedName>
</protein>
<evidence type="ECO:0000256" key="1">
    <source>
        <dbReference type="PROSITE-ProRule" id="PRU00169"/>
    </source>
</evidence>